<dbReference type="PANTHER" id="PTHR40063">
    <property type="entry name" value="MEMBRANE PROTEIN-RELATED"/>
    <property type="match status" value="1"/>
</dbReference>
<keyword evidence="1" id="KW-0812">Transmembrane</keyword>
<dbReference type="PANTHER" id="PTHR40063:SF1">
    <property type="entry name" value="MEMBRANE PROTEIN"/>
    <property type="match status" value="1"/>
</dbReference>
<comment type="caution">
    <text evidence="2">The sequence shown here is derived from an EMBL/GenBank/DDBJ whole genome shotgun (WGS) entry which is preliminary data.</text>
</comment>
<evidence type="ECO:0000313" key="3">
    <source>
        <dbReference type="Proteomes" id="UP000246800"/>
    </source>
</evidence>
<keyword evidence="1" id="KW-1133">Transmembrane helix</keyword>
<dbReference type="Proteomes" id="UP000246800">
    <property type="component" value="Unassembled WGS sequence"/>
</dbReference>
<feature type="transmembrane region" description="Helical" evidence="1">
    <location>
        <begin position="6"/>
        <end position="24"/>
    </location>
</feature>
<proteinExistence type="predicted"/>
<protein>
    <submittedName>
        <fullName evidence="2">Transcriptional regulator</fullName>
    </submittedName>
</protein>
<gene>
    <name evidence="2" type="ORF">DD902_14145</name>
</gene>
<evidence type="ECO:0000256" key="1">
    <source>
        <dbReference type="SAM" id="Phobius"/>
    </source>
</evidence>
<feature type="non-terminal residue" evidence="2">
    <location>
        <position position="63"/>
    </location>
</feature>
<organism evidence="2 3">
    <name type="scientific">Staphylococcus pseudintermedius</name>
    <dbReference type="NCBI Taxonomy" id="283734"/>
    <lineage>
        <taxon>Bacteria</taxon>
        <taxon>Bacillati</taxon>
        <taxon>Bacillota</taxon>
        <taxon>Bacilli</taxon>
        <taxon>Bacillales</taxon>
        <taxon>Staphylococcaceae</taxon>
        <taxon>Staphylococcus</taxon>
        <taxon>Staphylococcus intermedius group</taxon>
    </lineage>
</organism>
<sequence length="63" mass="6726">MDILLGVGTLVLVLVIMTLFLKYAPYGKQGLQALSGAACATFLPQAFLSYAIGGVFDIKFLQD</sequence>
<keyword evidence="1" id="KW-0472">Membrane</keyword>
<evidence type="ECO:0000313" key="2">
    <source>
        <dbReference type="EMBL" id="PWZ70187.1"/>
    </source>
</evidence>
<name>A0A317YNS0_STAPS</name>
<dbReference type="AlphaFoldDB" id="A0A317YNS0"/>
<dbReference type="EMBL" id="QEIT01000388">
    <property type="protein sequence ID" value="PWZ70187.1"/>
    <property type="molecule type" value="Genomic_DNA"/>
</dbReference>
<accession>A0A317YNS0</accession>
<reference evidence="2 3" key="1">
    <citation type="journal article" date="2018" name="Vet. Microbiol.">
        <title>Clonal diversity and geographic distribution of methicillin-resistant Staphylococcus pseudintermedius from Australian animals: Discovery of novel sequence types.</title>
        <authorList>
            <person name="Worthing K.A."/>
            <person name="Abraham S."/>
            <person name="Coombs G.W."/>
            <person name="Pang S."/>
            <person name="Saputra S."/>
            <person name="Jordan D."/>
            <person name="Trott D.J."/>
            <person name="Norris J.M."/>
        </authorList>
    </citation>
    <scope>NUCLEOTIDE SEQUENCE [LARGE SCALE GENOMIC DNA]</scope>
    <source>
        <strain evidence="2 3">ST525 1</strain>
    </source>
</reference>
<feature type="transmembrane region" description="Helical" evidence="1">
    <location>
        <begin position="36"/>
        <end position="56"/>
    </location>
</feature>